<gene>
    <name evidence="1" type="ORF">NQ176_g5912</name>
</gene>
<sequence>MRLLRSFSITLLGFASLGSASPTPRPPLANGIEERGTNVNIGFPGGSVVGRSLLGVETFNGIPFAEPPVGNLRLRPPQRLASKLSNFDATGIAAACPQMFVSSAATDFISTLIGSALKIPLLEKLNGQEDCLTVSVQRPAGTKAGDDLPVLFWIFGGGFELGSSSLYDATSLLATAVPQGQPFVFVSVNYRVNGFGFLPGKEVLADGAANLGLLDQRMALEWVADNVQAFGGDPSKVTIWGESAGAISGYDQMLLFNGNATYKGNDLFRGLIMDSGSIAPAERIDSAKAQAVYDTVVQEAGCDGESDTLGCLRQLPYQQFYDAVTSQPGILSYSSVALSYLPRPDGTVLVDSPEIMTSGGRMHKVPYILGDQEDEGTLFALFQNNVTSTDSVVNYLSDLLFHRASKAQIRTLVNLYPTSLLEGSPFRTGILNELYPGFKSIGCAAGVQAPDMPTWSYLSSYDHIVPIMGTFHATDIIQVFYGILPNNAMNSCRTYYFNFLYNLDPNKGVSGFAKWPRWSDKNQLMWFKTGTSNDILDDDFRKPVSDLLAQNPSLYQV</sequence>
<evidence type="ECO:0000313" key="2">
    <source>
        <dbReference type="Proteomes" id="UP001143910"/>
    </source>
</evidence>
<name>A0ACC1N619_9HYPO</name>
<evidence type="ECO:0000313" key="1">
    <source>
        <dbReference type="EMBL" id="KAJ2974715.1"/>
    </source>
</evidence>
<proteinExistence type="predicted"/>
<reference evidence="1" key="1">
    <citation type="submission" date="2022-08" db="EMBL/GenBank/DDBJ databases">
        <title>Genome Sequence of Lecanicillium fungicola.</title>
        <authorList>
            <person name="Buettner E."/>
        </authorList>
    </citation>
    <scope>NUCLEOTIDE SEQUENCE</scope>
    <source>
        <strain evidence="1">Babe33</strain>
    </source>
</reference>
<dbReference type="EMBL" id="JANJQO010000795">
    <property type="protein sequence ID" value="KAJ2974715.1"/>
    <property type="molecule type" value="Genomic_DNA"/>
</dbReference>
<organism evidence="1 2">
    <name type="scientific">Zarea fungicola</name>
    <dbReference type="NCBI Taxonomy" id="93591"/>
    <lineage>
        <taxon>Eukaryota</taxon>
        <taxon>Fungi</taxon>
        <taxon>Dikarya</taxon>
        <taxon>Ascomycota</taxon>
        <taxon>Pezizomycotina</taxon>
        <taxon>Sordariomycetes</taxon>
        <taxon>Hypocreomycetidae</taxon>
        <taxon>Hypocreales</taxon>
        <taxon>Cordycipitaceae</taxon>
        <taxon>Zarea</taxon>
    </lineage>
</organism>
<protein>
    <submittedName>
        <fullName evidence="1">Uncharacterized protein</fullName>
    </submittedName>
</protein>
<comment type="caution">
    <text evidence="1">The sequence shown here is derived from an EMBL/GenBank/DDBJ whole genome shotgun (WGS) entry which is preliminary data.</text>
</comment>
<dbReference type="Proteomes" id="UP001143910">
    <property type="component" value="Unassembled WGS sequence"/>
</dbReference>
<keyword evidence="2" id="KW-1185">Reference proteome</keyword>
<accession>A0ACC1N619</accession>